<feature type="transmembrane region" description="Helical" evidence="1">
    <location>
        <begin position="220"/>
        <end position="241"/>
    </location>
</feature>
<feature type="transmembrane region" description="Helical" evidence="1">
    <location>
        <begin position="247"/>
        <end position="272"/>
    </location>
</feature>
<dbReference type="EMBL" id="QOCV01000006">
    <property type="protein sequence ID" value="RHW54308.1"/>
    <property type="molecule type" value="Genomic_DNA"/>
</dbReference>
<keyword evidence="1" id="KW-0472">Membrane</keyword>
<comment type="caution">
    <text evidence="2">The sequence shown here is derived from an EMBL/GenBank/DDBJ whole genome shotgun (WGS) entry which is preliminary data.</text>
</comment>
<evidence type="ECO:0000313" key="3">
    <source>
        <dbReference type="Proteomes" id="UP000265862"/>
    </source>
</evidence>
<protein>
    <recommendedName>
        <fullName evidence="4">DUF1430 domain-containing protein</fullName>
    </recommendedName>
</protein>
<dbReference type="Proteomes" id="UP000265862">
    <property type="component" value="Unassembled WGS sequence"/>
</dbReference>
<evidence type="ECO:0000313" key="2">
    <source>
        <dbReference type="EMBL" id="RHW54308.1"/>
    </source>
</evidence>
<feature type="transmembrane region" description="Helical" evidence="1">
    <location>
        <begin position="292"/>
        <end position="311"/>
    </location>
</feature>
<gene>
    <name evidence="2" type="ORF">DS835_04460</name>
</gene>
<keyword evidence="1" id="KW-1133">Transmembrane helix</keyword>
<feature type="transmembrane region" description="Helical" evidence="1">
    <location>
        <begin position="170"/>
        <end position="193"/>
    </location>
</feature>
<feature type="transmembrane region" description="Helical" evidence="1">
    <location>
        <begin position="613"/>
        <end position="632"/>
    </location>
</feature>
<accession>A0A396SQN4</accession>
<feature type="transmembrane region" description="Helical" evidence="1">
    <location>
        <begin position="652"/>
        <end position="674"/>
    </location>
</feature>
<feature type="transmembrane region" description="Helical" evidence="1">
    <location>
        <begin position="680"/>
        <end position="703"/>
    </location>
</feature>
<evidence type="ECO:0000256" key="1">
    <source>
        <dbReference type="SAM" id="Phobius"/>
    </source>
</evidence>
<reference evidence="2 3" key="1">
    <citation type="submission" date="2018-07" db="EMBL/GenBank/DDBJ databases">
        <title>Genome sequences of six Lactobacillus spp. isolated from bumble bee guts.</title>
        <authorList>
            <person name="Motta E.V.S."/>
            <person name="Moran N.A."/>
        </authorList>
    </citation>
    <scope>NUCLEOTIDE SEQUENCE [LARGE SCALE GENOMIC DNA]</scope>
    <source>
        <strain evidence="2 3">OCC3</strain>
    </source>
</reference>
<evidence type="ECO:0008006" key="4">
    <source>
        <dbReference type="Google" id="ProtNLM"/>
    </source>
</evidence>
<proteinExistence type="predicted"/>
<keyword evidence="1" id="KW-0812">Transmembrane</keyword>
<sequence length="716" mass="81901">MKKILSFSMILFLTFSGILIISSSINSYFNQVLYYQQKEVSLQLRDNANYSSLVNQLQKAATGTTSVSQYFFTGQNDLIIYSANTNLPIKRGTASSSDVTNYKKTGSALLLPNSQYKVKLYPFNKIKNLGLNNVFYVSGNVAKITRIMRHFGIVKIKSEVNETAPENNNIINFITLALLTGIVSLISLMFVIIKERQAVILRKFFGYRLINNVYQSFRSIAVAIVIAIIISVILLIVYAAYNNMLIYYKTFVSSLSVFYASYLFLIILIYGVAKSIQAKSQITSFNWARGSLMVTAASAIGFIVCILLVSIKIPEIHQDFLYYQKQIKSLNSWISTKNIYQTNVTNQLDRSEDRTEVTYDISAKDLWQRLKKQHKTFVVFSDNLLGTYGVARRGSTKRLVPWYKINSDNKSVQDYIILPSGRAITADINYLKLSKTKLVSGAKLAELQPTLFTKILIVPENYKKFESRIRSNYLSEFLFQLNTDFKDWRHREHTPKFTRKNLKIKIVYAKNGQNYFTYNPNSGDNLSSNMVRDPIIRLFDNYQNSLSYGNLFTLNGGFFFFNKHVGQAYDQIKSQLIESRMGSTINYVTSIYTQKAQLVQQTQKDVSMTLTQLILFSVISFVLLSVLISQYYMLREREIIVKRLMGYPIYKIIFNFIIFIVSIFVISSIISVYLAHAIDWLSLVISGLLCVGAIALSFIIIIYDIHNRNRTIGSDS</sequence>
<organism evidence="2 3">
    <name type="scientific">Lactobacillus bombicola</name>
    <dbReference type="NCBI Taxonomy" id="1505723"/>
    <lineage>
        <taxon>Bacteria</taxon>
        <taxon>Bacillati</taxon>
        <taxon>Bacillota</taxon>
        <taxon>Bacilli</taxon>
        <taxon>Lactobacillales</taxon>
        <taxon>Lactobacillaceae</taxon>
        <taxon>Lactobacillus</taxon>
    </lineage>
</organism>
<dbReference type="AlphaFoldDB" id="A0A396SQN4"/>
<name>A0A396SQN4_9LACO</name>
<dbReference type="RefSeq" id="WP_118897949.1">
    <property type="nucleotide sequence ID" value="NZ_QOCV01000006.1"/>
</dbReference>